<keyword evidence="3 6" id="KW-0645">Protease</keyword>
<dbReference type="PROSITE" id="PS00680">
    <property type="entry name" value="MAP_1"/>
    <property type="match status" value="1"/>
</dbReference>
<dbReference type="GO" id="GO:0070006">
    <property type="term" value="F:metalloaminopeptidase activity"/>
    <property type="evidence" value="ECO:0007669"/>
    <property type="project" value="UniProtKB-UniRule"/>
</dbReference>
<organism evidence="9">
    <name type="scientific">Desulfatirhabdium butyrativorans</name>
    <dbReference type="NCBI Taxonomy" id="340467"/>
    <lineage>
        <taxon>Bacteria</taxon>
        <taxon>Pseudomonadati</taxon>
        <taxon>Thermodesulfobacteriota</taxon>
        <taxon>Desulfobacteria</taxon>
        <taxon>Desulfobacterales</taxon>
        <taxon>Desulfatirhabdiaceae</taxon>
        <taxon>Desulfatirhabdium</taxon>
    </lineage>
</organism>
<comment type="catalytic activity">
    <reaction evidence="6 7">
        <text>Release of N-terminal amino acids, preferentially methionine, from peptides and arylamides.</text>
        <dbReference type="EC" id="3.4.11.18"/>
    </reaction>
</comment>
<dbReference type="CDD" id="cd01086">
    <property type="entry name" value="MetAP1"/>
    <property type="match status" value="1"/>
</dbReference>
<feature type="binding site" evidence="6">
    <location>
        <position position="278"/>
    </location>
    <ligand>
        <name>a divalent metal cation</name>
        <dbReference type="ChEBI" id="CHEBI:60240"/>
        <label>2</label>
        <note>catalytic</note>
    </ligand>
</feature>
<evidence type="ECO:0000256" key="6">
    <source>
        <dbReference type="HAMAP-Rule" id="MF_01974"/>
    </source>
</evidence>
<dbReference type="Pfam" id="PF00557">
    <property type="entry name" value="Peptidase_M24"/>
    <property type="match status" value="1"/>
</dbReference>
<dbReference type="NCBIfam" id="NF008970">
    <property type="entry name" value="PRK12318.1"/>
    <property type="match status" value="1"/>
</dbReference>
<feature type="binding site" evidence="6">
    <location>
        <position position="154"/>
    </location>
    <ligand>
        <name>substrate</name>
    </ligand>
</feature>
<dbReference type="GO" id="GO:0006508">
    <property type="term" value="P:proteolysis"/>
    <property type="evidence" value="ECO:0007669"/>
    <property type="project" value="UniProtKB-KW"/>
</dbReference>
<sequence length="325" mass="36034">MSGSISKCSLRHFPRDIRDRIFMKLGALQKPTEKIGRNDPCPCGSGLKYKKCCIGKTVPEPQLLTESRLKQIYERQHRIRFKTDRDIAGIRRAGELAVATLDMIEPLIQPGMTTEDIDRIVHEYTIRHHAKPAPLHYKGFPKSVCVSVNEVICHGVPGKRVLQDGDIVNVDVTPILNGYYADANKTFFVGTPGPDARKIVAVARQCLFEGMAMVKPGNTIGDIGWAIQRYAEAQGCSVVREYVGHGVGLQFHEPPQIPHFGKRGDGLRLLPGMVFTIEPMINLGGAELDILPDKWTAVTRDGSLSAQFEQTILVTEDGYESLTPF</sequence>
<dbReference type="PRINTS" id="PR00599">
    <property type="entry name" value="MAPEPTIDASE"/>
</dbReference>
<feature type="binding site" evidence="6">
    <location>
        <position position="182"/>
    </location>
    <ligand>
        <name>a divalent metal cation</name>
        <dbReference type="ChEBI" id="CHEBI:60240"/>
        <label>1</label>
    </ligand>
</feature>
<dbReference type="InterPro" id="IPR001714">
    <property type="entry name" value="Pept_M24_MAP"/>
</dbReference>
<dbReference type="AlphaFoldDB" id="A0A7C4RTQ5"/>
<comment type="caution">
    <text evidence="9">The sequence shown here is derived from an EMBL/GenBank/DDBJ whole genome shotgun (WGS) entry which is preliminary data.</text>
</comment>
<dbReference type="Pfam" id="PF02810">
    <property type="entry name" value="SEC-C"/>
    <property type="match status" value="1"/>
</dbReference>
<comment type="cofactor">
    <cofactor evidence="6">
        <name>Co(2+)</name>
        <dbReference type="ChEBI" id="CHEBI:48828"/>
    </cofactor>
    <cofactor evidence="6">
        <name>Zn(2+)</name>
        <dbReference type="ChEBI" id="CHEBI:29105"/>
    </cofactor>
    <cofactor evidence="6">
        <name>Mn(2+)</name>
        <dbReference type="ChEBI" id="CHEBI:29035"/>
    </cofactor>
    <cofactor evidence="6">
        <name>Fe(2+)</name>
        <dbReference type="ChEBI" id="CHEBI:29033"/>
    </cofactor>
    <text evidence="6">Binds 2 divalent metal cations per subunit. Has a high-affinity and a low affinity metal-binding site. The true nature of the physiological cofactor is under debate. The enzyme is active with cobalt, zinc, manganese or divalent iron ions. Most likely, methionine aminopeptidases function as mononuclear Fe(2+)-metalloproteases under physiological conditions, and the catalytically relevant metal-binding site has been assigned to the histidine-containing high-affinity site.</text>
</comment>
<dbReference type="Gene3D" id="3.10.450.50">
    <property type="match status" value="1"/>
</dbReference>
<comment type="function">
    <text evidence="1 6">Removes the N-terminal methionine from nascent proteins. The N-terminal methionine is often cleaved when the second residue in the primary sequence is small and uncharged (Met-Ala-, Cys, Gly, Pro, Ser, Thr, or Val). Requires deformylation of the N(alpha)-formylated initiator methionine before it can be hydrolyzed.</text>
</comment>
<dbReference type="GO" id="GO:0046872">
    <property type="term" value="F:metal ion binding"/>
    <property type="evidence" value="ECO:0007669"/>
    <property type="project" value="UniProtKB-UniRule"/>
</dbReference>
<feature type="binding site" evidence="6">
    <location>
        <position position="309"/>
    </location>
    <ligand>
        <name>a divalent metal cation</name>
        <dbReference type="ChEBI" id="CHEBI:60240"/>
        <label>2</label>
        <note>catalytic</note>
    </ligand>
</feature>
<dbReference type="Gene3D" id="3.90.230.10">
    <property type="entry name" value="Creatinase/methionine aminopeptidase superfamily"/>
    <property type="match status" value="1"/>
</dbReference>
<keyword evidence="4 6" id="KW-0479">Metal-binding</keyword>
<accession>A0A7C4RTQ5</accession>
<evidence type="ECO:0000313" key="9">
    <source>
        <dbReference type="EMBL" id="HGU33820.1"/>
    </source>
</evidence>
<dbReference type="PANTHER" id="PTHR43330">
    <property type="entry name" value="METHIONINE AMINOPEPTIDASE"/>
    <property type="match status" value="1"/>
</dbReference>
<feature type="binding site" evidence="6">
    <location>
        <position position="309"/>
    </location>
    <ligand>
        <name>a divalent metal cation</name>
        <dbReference type="ChEBI" id="CHEBI:60240"/>
        <label>1</label>
    </ligand>
</feature>
<dbReference type="SUPFAM" id="SSF103642">
    <property type="entry name" value="Sec-C motif"/>
    <property type="match status" value="1"/>
</dbReference>
<protein>
    <recommendedName>
        <fullName evidence="6 7">Methionine aminopeptidase</fullName>
        <shortName evidence="6">MAP</shortName>
        <shortName evidence="6">MetAP</shortName>
        <ecNumber evidence="6 7">3.4.11.18</ecNumber>
    </recommendedName>
    <alternativeName>
        <fullName evidence="6">Peptidase M</fullName>
    </alternativeName>
</protein>
<dbReference type="GO" id="GO:0004239">
    <property type="term" value="F:initiator methionyl aminopeptidase activity"/>
    <property type="evidence" value="ECO:0007669"/>
    <property type="project" value="UniProtKB-UniRule"/>
</dbReference>
<evidence type="ECO:0000256" key="5">
    <source>
        <dbReference type="ARBA" id="ARBA00022801"/>
    </source>
</evidence>
<evidence type="ECO:0000256" key="2">
    <source>
        <dbReference type="ARBA" id="ARBA00022438"/>
    </source>
</evidence>
<comment type="similarity">
    <text evidence="6">Belongs to the peptidase M24A family. Methionine aminopeptidase type 1 subfamily.</text>
</comment>
<reference evidence="9" key="1">
    <citation type="journal article" date="2020" name="mSystems">
        <title>Genome- and Community-Level Interaction Insights into Carbon Utilization and Element Cycling Functions of Hydrothermarchaeota in Hydrothermal Sediment.</title>
        <authorList>
            <person name="Zhou Z."/>
            <person name="Liu Y."/>
            <person name="Xu W."/>
            <person name="Pan J."/>
            <person name="Luo Z.H."/>
            <person name="Li M."/>
        </authorList>
    </citation>
    <scope>NUCLEOTIDE SEQUENCE [LARGE SCALE GENOMIC DNA]</scope>
    <source>
        <strain evidence="9">SpSt-477</strain>
    </source>
</reference>
<dbReference type="HAMAP" id="MF_01974">
    <property type="entry name" value="MetAP_1"/>
    <property type="match status" value="1"/>
</dbReference>
<dbReference type="InterPro" id="IPR004027">
    <property type="entry name" value="SEC_C_motif"/>
</dbReference>
<dbReference type="InterPro" id="IPR002467">
    <property type="entry name" value="Pept_M24A_MAP1"/>
</dbReference>
<evidence type="ECO:0000256" key="1">
    <source>
        <dbReference type="ARBA" id="ARBA00002521"/>
    </source>
</evidence>
<dbReference type="SUPFAM" id="SSF55920">
    <property type="entry name" value="Creatinase/aminopeptidase"/>
    <property type="match status" value="1"/>
</dbReference>
<evidence type="ECO:0000259" key="8">
    <source>
        <dbReference type="Pfam" id="PF00557"/>
    </source>
</evidence>
<comment type="subunit">
    <text evidence="6">Monomer.</text>
</comment>
<name>A0A7C4RTQ5_9BACT</name>
<dbReference type="EMBL" id="DSUH01000306">
    <property type="protein sequence ID" value="HGU33820.1"/>
    <property type="molecule type" value="Genomic_DNA"/>
</dbReference>
<evidence type="ECO:0000256" key="4">
    <source>
        <dbReference type="ARBA" id="ARBA00022723"/>
    </source>
</evidence>
<dbReference type="InterPro" id="IPR000994">
    <property type="entry name" value="Pept_M24"/>
</dbReference>
<dbReference type="PANTHER" id="PTHR43330:SF8">
    <property type="entry name" value="METHIONINE AMINOPEPTIDASE 1D, MITOCHONDRIAL"/>
    <property type="match status" value="1"/>
</dbReference>
<keyword evidence="5 6" id="KW-0378">Hydrolase</keyword>
<feature type="binding site" evidence="6">
    <location>
        <position position="252"/>
    </location>
    <ligand>
        <name>substrate</name>
    </ligand>
</feature>
<dbReference type="InterPro" id="IPR036005">
    <property type="entry name" value="Creatinase/aminopeptidase-like"/>
</dbReference>
<gene>
    <name evidence="6 9" type="primary">map</name>
    <name evidence="9" type="ORF">ENS29_13360</name>
</gene>
<proteinExistence type="inferred from homology"/>
<evidence type="ECO:0000256" key="7">
    <source>
        <dbReference type="RuleBase" id="RU003653"/>
    </source>
</evidence>
<evidence type="ECO:0000256" key="3">
    <source>
        <dbReference type="ARBA" id="ARBA00022670"/>
    </source>
</evidence>
<dbReference type="NCBIfam" id="TIGR00500">
    <property type="entry name" value="met_pdase_I"/>
    <property type="match status" value="1"/>
</dbReference>
<keyword evidence="2 6" id="KW-0031">Aminopeptidase</keyword>
<feature type="binding site" evidence="6">
    <location>
        <position position="182"/>
    </location>
    <ligand>
        <name>a divalent metal cation</name>
        <dbReference type="ChEBI" id="CHEBI:60240"/>
        <label>2</label>
        <note>catalytic</note>
    </ligand>
</feature>
<feature type="binding site" evidence="6">
    <location>
        <position position="171"/>
    </location>
    <ligand>
        <name>a divalent metal cation</name>
        <dbReference type="ChEBI" id="CHEBI:60240"/>
        <label>1</label>
    </ligand>
</feature>
<feature type="domain" description="Peptidase M24" evidence="8">
    <location>
        <begin position="89"/>
        <end position="316"/>
    </location>
</feature>
<dbReference type="EC" id="3.4.11.18" evidence="6 7"/>
<feature type="binding site" evidence="6">
    <location>
        <position position="245"/>
    </location>
    <ligand>
        <name>a divalent metal cation</name>
        <dbReference type="ChEBI" id="CHEBI:60240"/>
        <label>2</label>
        <note>catalytic</note>
    </ligand>
</feature>